<comment type="caution">
    <text evidence="3">The sequence shown here is derived from an EMBL/GenBank/DDBJ whole genome shotgun (WGS) entry which is preliminary data.</text>
</comment>
<name>A0A062UFK4_9PROT</name>
<keyword evidence="4" id="KW-1185">Reference proteome</keyword>
<dbReference type="eggNOG" id="COG1873">
    <property type="taxonomic scope" value="Bacteria"/>
</dbReference>
<dbReference type="EMBL" id="AWFF01000031">
    <property type="protein sequence ID" value="KCZ55379.1"/>
    <property type="molecule type" value="Genomic_DNA"/>
</dbReference>
<dbReference type="PROSITE" id="PS51257">
    <property type="entry name" value="PROKAR_LIPOPROTEIN"/>
    <property type="match status" value="1"/>
</dbReference>
<dbReference type="OrthoDB" id="8481750at2"/>
<keyword evidence="1" id="KW-0732">Signal</keyword>
<feature type="domain" description="PRC-barrel" evidence="2">
    <location>
        <begin position="76"/>
        <end position="116"/>
    </location>
</feature>
<dbReference type="SUPFAM" id="SSF50346">
    <property type="entry name" value="PRC-barrel domain"/>
    <property type="match status" value="1"/>
</dbReference>
<dbReference type="InterPro" id="IPR011033">
    <property type="entry name" value="PRC_barrel-like_sf"/>
</dbReference>
<gene>
    <name evidence="3" type="ORF">HY29_12650</name>
</gene>
<evidence type="ECO:0000256" key="1">
    <source>
        <dbReference type="SAM" id="SignalP"/>
    </source>
</evidence>
<dbReference type="STRING" id="1280946.HY29_12650"/>
<feature type="signal peptide" evidence="1">
    <location>
        <begin position="1"/>
        <end position="19"/>
    </location>
</feature>
<protein>
    <recommendedName>
        <fullName evidence="2">PRC-barrel domain-containing protein</fullName>
    </recommendedName>
</protein>
<evidence type="ECO:0000259" key="2">
    <source>
        <dbReference type="Pfam" id="PF05239"/>
    </source>
</evidence>
<dbReference type="PATRIC" id="fig|1280946.3.peg.1320"/>
<dbReference type="AlphaFoldDB" id="A0A062UFK4"/>
<dbReference type="RefSeq" id="WP_034794465.1">
    <property type="nucleotide sequence ID" value="NZ_AWFF01000031.1"/>
</dbReference>
<proteinExistence type="predicted"/>
<feature type="chain" id="PRO_5001618286" description="PRC-barrel domain-containing protein" evidence="1">
    <location>
        <begin position="20"/>
        <end position="254"/>
    </location>
</feature>
<dbReference type="Gene3D" id="2.30.30.240">
    <property type="entry name" value="PRC-barrel domain"/>
    <property type="match status" value="2"/>
</dbReference>
<dbReference type="Pfam" id="PF05239">
    <property type="entry name" value="PRC"/>
    <property type="match status" value="1"/>
</dbReference>
<dbReference type="InterPro" id="IPR027275">
    <property type="entry name" value="PRC-brl_dom"/>
</dbReference>
<sequence length="254" mass="27041">MKRLLITASAAALMLGAAACSQGETDLQKAEASAEETAQTNDSDTMYGGEVVDASVNDMDAKQEITRIAYVPATGEMMASDLIDEDVYDANGDEIGEIADVMISGDGTQPTLIIRDGVAGDLHPVAFDQATITWDEEKEPVATLSVTDETLESMPEFEQEGLNDYRLASELMGTNATLAFNDKDARITDFIMAKDGTVKYAVVADGVVDALTSDRYLISPDAITIAQGDSDGEIVLNVTSEEYADAPGIELMDD</sequence>
<evidence type="ECO:0000313" key="3">
    <source>
        <dbReference type="EMBL" id="KCZ55379.1"/>
    </source>
</evidence>
<reference evidence="3 4" key="1">
    <citation type="journal article" date="2014" name="Antonie Van Leeuwenhoek">
        <title>Hyphomonas beringensis sp. nov. and Hyphomonas chukchiensis sp. nov., isolated from surface seawater of the Bering Sea and Chukchi Sea.</title>
        <authorList>
            <person name="Li C."/>
            <person name="Lai Q."/>
            <person name="Li G."/>
            <person name="Dong C."/>
            <person name="Wang J."/>
            <person name="Liao Y."/>
            <person name="Shao Z."/>
        </authorList>
    </citation>
    <scope>NUCLEOTIDE SEQUENCE [LARGE SCALE GENOMIC DNA]</scope>
    <source>
        <strain evidence="3 4">25B14_1</strain>
    </source>
</reference>
<accession>A0A062UFK4</accession>
<evidence type="ECO:0000313" key="4">
    <source>
        <dbReference type="Proteomes" id="UP000027037"/>
    </source>
</evidence>
<dbReference type="Proteomes" id="UP000027037">
    <property type="component" value="Unassembled WGS sequence"/>
</dbReference>
<organism evidence="3 4">
    <name type="scientific">Hyphomonas beringensis</name>
    <dbReference type="NCBI Taxonomy" id="1280946"/>
    <lineage>
        <taxon>Bacteria</taxon>
        <taxon>Pseudomonadati</taxon>
        <taxon>Pseudomonadota</taxon>
        <taxon>Alphaproteobacteria</taxon>
        <taxon>Hyphomonadales</taxon>
        <taxon>Hyphomonadaceae</taxon>
        <taxon>Hyphomonas</taxon>
    </lineage>
</organism>